<accession>A0AAE0CT15</accession>
<evidence type="ECO:0000313" key="3">
    <source>
        <dbReference type="Proteomes" id="UP001280121"/>
    </source>
</evidence>
<dbReference type="InterPro" id="IPR052929">
    <property type="entry name" value="RNase_H-like_EbsB-rel"/>
</dbReference>
<dbReference type="InterPro" id="IPR044730">
    <property type="entry name" value="RNase_H-like_dom_plant"/>
</dbReference>
<comment type="caution">
    <text evidence="2">The sequence shown here is derived from an EMBL/GenBank/DDBJ whole genome shotgun (WGS) entry which is preliminary data.</text>
</comment>
<dbReference type="AlphaFoldDB" id="A0AAE0CT15"/>
<dbReference type="InterPro" id="IPR002156">
    <property type="entry name" value="RNaseH_domain"/>
</dbReference>
<reference evidence="2" key="1">
    <citation type="journal article" date="2023" name="Plant J.">
        <title>Genome sequences and population genomics provide insights into the demographic history, inbreeding, and mutation load of two 'living fossil' tree species of Dipteronia.</title>
        <authorList>
            <person name="Feng Y."/>
            <person name="Comes H.P."/>
            <person name="Chen J."/>
            <person name="Zhu S."/>
            <person name="Lu R."/>
            <person name="Zhang X."/>
            <person name="Li P."/>
            <person name="Qiu J."/>
            <person name="Olsen K.M."/>
            <person name="Qiu Y."/>
        </authorList>
    </citation>
    <scope>NUCLEOTIDE SEQUENCE</scope>
    <source>
        <strain evidence="2">KIB01</strain>
    </source>
</reference>
<gene>
    <name evidence="2" type="ORF">Ddye_001149</name>
</gene>
<dbReference type="EMBL" id="JANJYI010000001">
    <property type="protein sequence ID" value="KAK2662575.1"/>
    <property type="molecule type" value="Genomic_DNA"/>
</dbReference>
<evidence type="ECO:0000259" key="1">
    <source>
        <dbReference type="Pfam" id="PF13456"/>
    </source>
</evidence>
<dbReference type="InterPro" id="IPR036397">
    <property type="entry name" value="RNaseH_sf"/>
</dbReference>
<dbReference type="InterPro" id="IPR012337">
    <property type="entry name" value="RNaseH-like_sf"/>
</dbReference>
<dbReference type="CDD" id="cd06222">
    <property type="entry name" value="RNase_H_like"/>
    <property type="match status" value="1"/>
</dbReference>
<dbReference type="GO" id="GO:0003676">
    <property type="term" value="F:nucleic acid binding"/>
    <property type="evidence" value="ECO:0007669"/>
    <property type="project" value="InterPro"/>
</dbReference>
<name>A0AAE0CT15_9ROSI</name>
<dbReference type="SUPFAM" id="SSF53098">
    <property type="entry name" value="Ribonuclease H-like"/>
    <property type="match status" value="1"/>
</dbReference>
<feature type="domain" description="RNase H type-1" evidence="1">
    <location>
        <begin position="68"/>
        <end position="188"/>
    </location>
</feature>
<dbReference type="Pfam" id="PF13456">
    <property type="entry name" value="RVT_3"/>
    <property type="match status" value="1"/>
</dbReference>
<proteinExistence type="predicted"/>
<dbReference type="Proteomes" id="UP001280121">
    <property type="component" value="Unassembled WGS sequence"/>
</dbReference>
<protein>
    <recommendedName>
        <fullName evidence="1">RNase H type-1 domain-containing protein</fullName>
    </recommendedName>
</protein>
<dbReference type="GO" id="GO:0004523">
    <property type="term" value="F:RNA-DNA hybrid ribonuclease activity"/>
    <property type="evidence" value="ECO:0007669"/>
    <property type="project" value="InterPro"/>
</dbReference>
<evidence type="ECO:0000313" key="2">
    <source>
        <dbReference type="EMBL" id="KAK2662575.1"/>
    </source>
</evidence>
<dbReference type="Gene3D" id="3.30.420.10">
    <property type="entry name" value="Ribonuclease H-like superfamily/Ribonuclease H"/>
    <property type="match status" value="1"/>
</dbReference>
<sequence length="201" mass="22566">MKISRNWFNKNRIIHGLLGLNLGEVLEWSTSFVADYKVACAIENYTHQQSQGVVISWQRPIQNYYKINTDAAFDSARKAVGIEIVIRDSMGKVMVYGAHRIYATYTPQVAKVVAIYWGLLLAHLTGLTNVMPESDAAVVDWINAGKVFYSEVGVVVDDIRRLLQCFSSSPVSYVSRKANSVAHHLATLALFSDDDHVWLED</sequence>
<keyword evidence="3" id="KW-1185">Reference proteome</keyword>
<dbReference type="PANTHER" id="PTHR47074:SF21">
    <property type="entry name" value="RNASE H TYPE-1 DOMAIN-CONTAINING PROTEIN"/>
    <property type="match status" value="1"/>
</dbReference>
<dbReference type="PANTHER" id="PTHR47074">
    <property type="entry name" value="BNAC02G40300D PROTEIN"/>
    <property type="match status" value="1"/>
</dbReference>
<organism evidence="2 3">
    <name type="scientific">Dipteronia dyeriana</name>
    <dbReference type="NCBI Taxonomy" id="168575"/>
    <lineage>
        <taxon>Eukaryota</taxon>
        <taxon>Viridiplantae</taxon>
        <taxon>Streptophyta</taxon>
        <taxon>Embryophyta</taxon>
        <taxon>Tracheophyta</taxon>
        <taxon>Spermatophyta</taxon>
        <taxon>Magnoliopsida</taxon>
        <taxon>eudicotyledons</taxon>
        <taxon>Gunneridae</taxon>
        <taxon>Pentapetalae</taxon>
        <taxon>rosids</taxon>
        <taxon>malvids</taxon>
        <taxon>Sapindales</taxon>
        <taxon>Sapindaceae</taxon>
        <taxon>Hippocastanoideae</taxon>
        <taxon>Acereae</taxon>
        <taxon>Dipteronia</taxon>
    </lineage>
</organism>